<dbReference type="Proteomes" id="UP000326779">
    <property type="component" value="Chromosome"/>
</dbReference>
<accession>A0A5P8M885</accession>
<keyword evidence="1 3" id="KW-0378">Hydrolase</keyword>
<dbReference type="KEGG" id="lhb:D1010_15355"/>
<dbReference type="PANTHER" id="PTHR48081:SF6">
    <property type="entry name" value="PEPTIDASE S9 PROLYL OLIGOPEPTIDASE CATALYTIC DOMAIN-CONTAINING PROTEIN"/>
    <property type="match status" value="1"/>
</dbReference>
<dbReference type="SUPFAM" id="SSF53474">
    <property type="entry name" value="alpha/beta-Hydrolases"/>
    <property type="match status" value="1"/>
</dbReference>
<dbReference type="GO" id="GO:0016787">
    <property type="term" value="F:hydrolase activity"/>
    <property type="evidence" value="ECO:0007669"/>
    <property type="project" value="UniProtKB-KW"/>
</dbReference>
<dbReference type="InterPro" id="IPR029058">
    <property type="entry name" value="AB_hydrolase_fold"/>
</dbReference>
<organism evidence="3 4">
    <name type="scientific">Schleiferilactobacillus harbinensis</name>
    <dbReference type="NCBI Taxonomy" id="304207"/>
    <lineage>
        <taxon>Bacteria</taxon>
        <taxon>Bacillati</taxon>
        <taxon>Bacillota</taxon>
        <taxon>Bacilli</taxon>
        <taxon>Lactobacillales</taxon>
        <taxon>Lactobacillaceae</taxon>
        <taxon>Schleiferilactobacillus</taxon>
    </lineage>
</organism>
<feature type="domain" description="BD-FAE-like" evidence="2">
    <location>
        <begin position="55"/>
        <end position="248"/>
    </location>
</feature>
<evidence type="ECO:0000313" key="3">
    <source>
        <dbReference type="EMBL" id="QFR24639.1"/>
    </source>
</evidence>
<evidence type="ECO:0000256" key="1">
    <source>
        <dbReference type="ARBA" id="ARBA00022801"/>
    </source>
</evidence>
<evidence type="ECO:0000313" key="4">
    <source>
        <dbReference type="Proteomes" id="UP000326779"/>
    </source>
</evidence>
<dbReference type="AlphaFoldDB" id="A0A5P8M885"/>
<proteinExistence type="predicted"/>
<dbReference type="EMBL" id="CP045143">
    <property type="protein sequence ID" value="QFR24639.1"/>
    <property type="molecule type" value="Genomic_DNA"/>
</dbReference>
<dbReference type="InterPro" id="IPR050300">
    <property type="entry name" value="GDXG_lipolytic_enzyme"/>
</dbReference>
<reference evidence="3 4" key="1">
    <citation type="submission" date="2019-10" db="EMBL/GenBank/DDBJ databases">
        <title>The completed genome of Lactobacillus harbinensis M1.</title>
        <authorList>
            <person name="Zheng Y."/>
        </authorList>
    </citation>
    <scope>NUCLEOTIDE SEQUENCE [LARGE SCALE GENOMIC DNA]</scope>
    <source>
        <strain evidence="3 4">M1</strain>
    </source>
</reference>
<protein>
    <submittedName>
        <fullName evidence="3">Alpha/beta hydrolase fold domain-containing protein</fullName>
    </submittedName>
</protein>
<dbReference type="InterPro" id="IPR049492">
    <property type="entry name" value="BD-FAE-like_dom"/>
</dbReference>
<sequence>MWATICSFWIQNNFFVFAERMCRMEIITLNLSTAMSTSATLTGYIQTPSEEIPGKTQRPVILIAPGGGYTMVSDREAEPVALAYASRGCQAFVLRYSVLPAMWPAPLLEAAEAVHQIRAHAADWYLAPDQVAMLGFSAGGHLAAALSTLAAAPFLADQGYQAADIRPNALLLGYAVVSLKATVTSKSRSAGRLAAGLQNPEMAQLPLLKEAAELPQQVTAATPPTFLWATATDETVPVKNSLVFAEALAAAHVPFALHVFPKGEHGLSLANSLTEGQQGHTVEPTVTPWLGLSAQWLQLTFPGAGIVE</sequence>
<dbReference type="Pfam" id="PF20434">
    <property type="entry name" value="BD-FAE"/>
    <property type="match status" value="1"/>
</dbReference>
<name>A0A5P8M885_9LACO</name>
<gene>
    <name evidence="3" type="ORF">D1010_15355</name>
</gene>
<dbReference type="Gene3D" id="3.40.50.1820">
    <property type="entry name" value="alpha/beta hydrolase"/>
    <property type="match status" value="1"/>
</dbReference>
<evidence type="ECO:0000259" key="2">
    <source>
        <dbReference type="Pfam" id="PF20434"/>
    </source>
</evidence>
<dbReference type="PANTHER" id="PTHR48081">
    <property type="entry name" value="AB HYDROLASE SUPERFAMILY PROTEIN C4A8.06C"/>
    <property type="match status" value="1"/>
</dbReference>